<dbReference type="AlphaFoldDB" id="A0A1M6KTU2"/>
<feature type="domain" description="Intradiol ring-cleavage dioxygenases" evidence="5">
    <location>
        <begin position="83"/>
        <end position="111"/>
    </location>
</feature>
<dbReference type="InterPro" id="IPR015889">
    <property type="entry name" value="Intradiol_dOase_core"/>
</dbReference>
<dbReference type="PANTHER" id="PTHR33711">
    <property type="entry name" value="DIOXYGENASE, PUTATIVE (AFU_ORTHOLOGUE AFUA_2G02910)-RELATED"/>
    <property type="match status" value="1"/>
</dbReference>
<dbReference type="Proteomes" id="UP000184387">
    <property type="component" value="Unassembled WGS sequence"/>
</dbReference>
<dbReference type="GO" id="GO:0019619">
    <property type="term" value="P:3,4-dihydroxybenzoate catabolic process"/>
    <property type="evidence" value="ECO:0007669"/>
    <property type="project" value="InterPro"/>
</dbReference>
<proteinExistence type="inferred from homology"/>
<feature type="region of interest" description="Disordered" evidence="4">
    <location>
        <begin position="1"/>
        <end position="34"/>
    </location>
</feature>
<keyword evidence="2 6" id="KW-0223">Dioxygenase</keyword>
<dbReference type="InterPro" id="IPR050770">
    <property type="entry name" value="Intradiol_RC_Dioxygenase"/>
</dbReference>
<evidence type="ECO:0000313" key="7">
    <source>
        <dbReference type="Proteomes" id="UP000184387"/>
    </source>
</evidence>
<evidence type="ECO:0000256" key="1">
    <source>
        <dbReference type="ARBA" id="ARBA00007825"/>
    </source>
</evidence>
<dbReference type="Gene3D" id="2.60.130.10">
    <property type="entry name" value="Aromatic compound dioxygenase"/>
    <property type="match status" value="1"/>
</dbReference>
<dbReference type="STRING" id="198092.SAMN02745194_02977"/>
<dbReference type="PROSITE" id="PS00083">
    <property type="entry name" value="INTRADIOL_DIOXYGENAS"/>
    <property type="match status" value="1"/>
</dbReference>
<evidence type="ECO:0000256" key="4">
    <source>
        <dbReference type="SAM" id="MobiDB-lite"/>
    </source>
</evidence>
<protein>
    <submittedName>
        <fullName evidence="6">Protocatechuate 3,4-dioxygenase, beta subunit</fullName>
    </submittedName>
</protein>
<keyword evidence="3" id="KW-0560">Oxidoreductase</keyword>
<keyword evidence="7" id="KW-1185">Reference proteome</keyword>
<dbReference type="InterPro" id="IPR012785">
    <property type="entry name" value="Protocat_dOase_b"/>
</dbReference>
<dbReference type="NCBIfam" id="TIGR02422">
    <property type="entry name" value="protocat_beta"/>
    <property type="match status" value="1"/>
</dbReference>
<evidence type="ECO:0000259" key="5">
    <source>
        <dbReference type="PROSITE" id="PS00083"/>
    </source>
</evidence>
<dbReference type="GO" id="GO:0018578">
    <property type="term" value="F:protocatechuate 3,4-dioxygenase activity"/>
    <property type="evidence" value="ECO:0007669"/>
    <property type="project" value="InterPro"/>
</dbReference>
<comment type="similarity">
    <text evidence="1">Belongs to the intradiol ring-cleavage dioxygenase family.</text>
</comment>
<evidence type="ECO:0000256" key="3">
    <source>
        <dbReference type="ARBA" id="ARBA00023002"/>
    </source>
</evidence>
<dbReference type="Pfam" id="PF00775">
    <property type="entry name" value="Dioxygenase_C"/>
    <property type="match status" value="1"/>
</dbReference>
<dbReference type="Pfam" id="PF12391">
    <property type="entry name" value="PCDO_beta_N"/>
    <property type="match status" value="1"/>
</dbReference>
<evidence type="ECO:0000256" key="2">
    <source>
        <dbReference type="ARBA" id="ARBA00022964"/>
    </source>
</evidence>
<dbReference type="InterPro" id="IPR024756">
    <property type="entry name" value="PCDO_beta_N"/>
</dbReference>
<dbReference type="GO" id="GO:0008199">
    <property type="term" value="F:ferric iron binding"/>
    <property type="evidence" value="ECO:0007669"/>
    <property type="project" value="InterPro"/>
</dbReference>
<organism evidence="6 7">
    <name type="scientific">Muricoccus roseus</name>
    <dbReference type="NCBI Taxonomy" id="198092"/>
    <lineage>
        <taxon>Bacteria</taxon>
        <taxon>Pseudomonadati</taxon>
        <taxon>Pseudomonadota</taxon>
        <taxon>Alphaproteobacteria</taxon>
        <taxon>Acetobacterales</taxon>
        <taxon>Roseomonadaceae</taxon>
        <taxon>Muricoccus</taxon>
    </lineage>
</organism>
<gene>
    <name evidence="6" type="ORF">SAMN02745194_02977</name>
</gene>
<name>A0A1M6KTU2_9PROT</name>
<reference evidence="6 7" key="1">
    <citation type="submission" date="2016-11" db="EMBL/GenBank/DDBJ databases">
        <authorList>
            <person name="Jaros S."/>
            <person name="Januszkiewicz K."/>
            <person name="Wedrychowicz H."/>
        </authorList>
    </citation>
    <scope>NUCLEOTIDE SEQUENCE [LARGE SCALE GENOMIC DNA]</scope>
    <source>
        <strain evidence="6 7">DSM 14916</strain>
    </source>
</reference>
<evidence type="ECO:0000313" key="6">
    <source>
        <dbReference type="EMBL" id="SHJ62336.1"/>
    </source>
</evidence>
<dbReference type="InterPro" id="IPR000627">
    <property type="entry name" value="Intradiol_dOase_C"/>
</dbReference>
<accession>A0A1M6KTU2</accession>
<sequence length="244" mass="27786">MSEPMSEAVHGYRRPDPATQPPLNSPSYGSTRARHPQQPLLELPHTLTETSSPVFTRARYPEITDLSVLENGRGHAMGERIIVAGRVMDEDGRPIRQAMVEVWQANAAGRYNHEGDTHDAPLDPNFRGMGRVFTDDEGWYRYVTIRPGAYPWRNHQNAWRPNHIHYSLFGAGFAQRMITQMYFPGDPLLPLDPIFNTVADEAARNRLVSRFDLDITQPEWALGYRFDIVLRGREATPMEDGHHG</sequence>
<dbReference type="RefSeq" id="WP_245818315.1">
    <property type="nucleotide sequence ID" value="NZ_FQZF01000017.1"/>
</dbReference>
<dbReference type="EMBL" id="FQZF01000017">
    <property type="protein sequence ID" value="SHJ62336.1"/>
    <property type="molecule type" value="Genomic_DNA"/>
</dbReference>
<dbReference type="SUPFAM" id="SSF49482">
    <property type="entry name" value="Aromatic compound dioxygenase"/>
    <property type="match status" value="1"/>
</dbReference>
<dbReference type="PANTHER" id="PTHR33711:SF10">
    <property type="entry name" value="INTRADIOL RING-CLEAVAGE DIOXYGENASES DOMAIN-CONTAINING PROTEIN"/>
    <property type="match status" value="1"/>
</dbReference>